<feature type="compositionally biased region" description="Low complexity" evidence="1">
    <location>
        <begin position="22"/>
        <end position="43"/>
    </location>
</feature>
<dbReference type="GO" id="GO:0032259">
    <property type="term" value="P:methylation"/>
    <property type="evidence" value="ECO:0007669"/>
    <property type="project" value="UniProtKB-KW"/>
</dbReference>
<keyword evidence="3" id="KW-1185">Reference proteome</keyword>
<feature type="compositionally biased region" description="Basic and acidic residues" evidence="1">
    <location>
        <begin position="184"/>
        <end position="193"/>
    </location>
</feature>
<sequence length="363" mass="40066">MSSSRFQSPKTSSTAPPPPPTATHQHQQQQEQQQQQPFSDPPSVSNYKSNVIRQVPGYEAMQTMALVLLEESINKQNQIMNNNSNNNNNNDDDDDDDDDKAAAKKKILVVGAGGGLELLKFGTAHVDDWTLVGVDPSFEMLQLAKQTTHSLRTTMRTSTRKTTDDTVTTTSTAAATTTDNNNDGNKDHDDDDHNNTMMTFYQGYVTDPTAPKGPFDGATCLLTLHFLPKPERLATLRAIYQSLKHGAPLIVVHHSVDTTTNTESNTNTNAVTVTTTTSTTTINPWLMRYAAYTAHTSNGYSSSSNNNNNNMSTEQASRIAQTIQDKLPLLSPTQDEDLLRQAGFQHVQLFYAAFTFRGWVAYK</sequence>
<dbReference type="OrthoDB" id="10636566at2759"/>
<feature type="compositionally biased region" description="Acidic residues" evidence="1">
    <location>
        <begin position="90"/>
        <end position="99"/>
    </location>
</feature>
<gene>
    <name evidence="2" type="ORF">IV203_023678</name>
</gene>
<dbReference type="Pfam" id="PF13489">
    <property type="entry name" value="Methyltransf_23"/>
    <property type="match status" value="1"/>
</dbReference>
<reference evidence="2" key="2">
    <citation type="submission" date="2021-04" db="EMBL/GenBank/DDBJ databases">
        <authorList>
            <person name="Podell S."/>
        </authorList>
    </citation>
    <scope>NUCLEOTIDE SEQUENCE</scope>
    <source>
        <strain evidence="2">Hildebrandi</strain>
    </source>
</reference>
<keyword evidence="2" id="KW-0489">Methyltransferase</keyword>
<keyword evidence="2" id="KW-0808">Transferase</keyword>
<feature type="compositionally biased region" description="Low complexity" evidence="1">
    <location>
        <begin position="165"/>
        <end position="183"/>
    </location>
</feature>
<feature type="region of interest" description="Disordered" evidence="1">
    <location>
        <begin position="152"/>
        <end position="193"/>
    </location>
</feature>
<evidence type="ECO:0000256" key="1">
    <source>
        <dbReference type="SAM" id="MobiDB-lite"/>
    </source>
</evidence>
<evidence type="ECO:0000313" key="2">
    <source>
        <dbReference type="EMBL" id="KAG7341725.1"/>
    </source>
</evidence>
<dbReference type="GO" id="GO:0008168">
    <property type="term" value="F:methyltransferase activity"/>
    <property type="evidence" value="ECO:0007669"/>
    <property type="project" value="UniProtKB-KW"/>
</dbReference>
<organism evidence="2 3">
    <name type="scientific">Nitzschia inconspicua</name>
    <dbReference type="NCBI Taxonomy" id="303405"/>
    <lineage>
        <taxon>Eukaryota</taxon>
        <taxon>Sar</taxon>
        <taxon>Stramenopiles</taxon>
        <taxon>Ochrophyta</taxon>
        <taxon>Bacillariophyta</taxon>
        <taxon>Bacillariophyceae</taxon>
        <taxon>Bacillariophycidae</taxon>
        <taxon>Bacillariales</taxon>
        <taxon>Bacillariaceae</taxon>
        <taxon>Nitzschia</taxon>
    </lineage>
</organism>
<dbReference type="Proteomes" id="UP000693970">
    <property type="component" value="Unassembled WGS sequence"/>
</dbReference>
<reference evidence="2" key="1">
    <citation type="journal article" date="2021" name="Sci. Rep.">
        <title>Diploid genomic architecture of Nitzschia inconspicua, an elite biomass production diatom.</title>
        <authorList>
            <person name="Oliver A."/>
            <person name="Podell S."/>
            <person name="Pinowska A."/>
            <person name="Traller J.C."/>
            <person name="Smith S.R."/>
            <person name="McClure R."/>
            <person name="Beliaev A."/>
            <person name="Bohutskyi P."/>
            <person name="Hill E.A."/>
            <person name="Rabines A."/>
            <person name="Zheng H."/>
            <person name="Allen L.Z."/>
            <person name="Kuo A."/>
            <person name="Grigoriev I.V."/>
            <person name="Allen A.E."/>
            <person name="Hazlebeck D."/>
            <person name="Allen E.E."/>
        </authorList>
    </citation>
    <scope>NUCLEOTIDE SEQUENCE</scope>
    <source>
        <strain evidence="2">Hildebrandi</strain>
    </source>
</reference>
<comment type="caution">
    <text evidence="2">The sequence shown here is derived from an EMBL/GenBank/DDBJ whole genome shotgun (WGS) entry which is preliminary data.</text>
</comment>
<protein>
    <submittedName>
        <fullName evidence="2">Type 12 methyltransferase</fullName>
    </submittedName>
</protein>
<evidence type="ECO:0000313" key="3">
    <source>
        <dbReference type="Proteomes" id="UP000693970"/>
    </source>
</evidence>
<feature type="region of interest" description="Disordered" evidence="1">
    <location>
        <begin position="79"/>
        <end position="99"/>
    </location>
</feature>
<dbReference type="PANTHER" id="PTHR43861:SF1">
    <property type="entry name" value="TRANS-ACONITATE 2-METHYLTRANSFERASE"/>
    <property type="match status" value="1"/>
</dbReference>
<dbReference type="AlphaFoldDB" id="A0A9K3PCA5"/>
<accession>A0A9K3PCA5</accession>
<dbReference type="EMBL" id="JAGRRH010000026">
    <property type="protein sequence ID" value="KAG7341725.1"/>
    <property type="molecule type" value="Genomic_DNA"/>
</dbReference>
<feature type="region of interest" description="Disordered" evidence="1">
    <location>
        <begin position="1"/>
        <end position="48"/>
    </location>
</feature>
<dbReference type="PANTHER" id="PTHR43861">
    <property type="entry name" value="TRANS-ACONITATE 2-METHYLTRANSFERASE-RELATED"/>
    <property type="match status" value="1"/>
</dbReference>
<name>A0A9K3PCA5_9STRA</name>
<proteinExistence type="predicted"/>